<evidence type="ECO:0000313" key="2">
    <source>
        <dbReference type="EMBL" id="MCD7456311.1"/>
    </source>
</evidence>
<feature type="non-terminal residue" evidence="2">
    <location>
        <position position="1"/>
    </location>
</feature>
<feature type="region of interest" description="Disordered" evidence="1">
    <location>
        <begin position="53"/>
        <end position="77"/>
    </location>
</feature>
<evidence type="ECO:0000313" key="3">
    <source>
        <dbReference type="Proteomes" id="UP000823775"/>
    </source>
</evidence>
<dbReference type="Proteomes" id="UP000823775">
    <property type="component" value="Unassembled WGS sequence"/>
</dbReference>
<protein>
    <submittedName>
        <fullName evidence="2">Uncharacterized protein</fullName>
    </submittedName>
</protein>
<sequence length="145" mass="15891">IEIEMPTMRELLEGLPIPPPGDRTSSAAVADFEGLQRVIASLAQAYIESRRTWRERRGSGAPRTSSSSVCEKELKRSLRPSPLDPRCLRCLGRTSSSSPSSAGSRTTRLMSLAVTAMIPLVRPSHSVPPFPVFLSRFDWLPPFGA</sequence>
<proteinExistence type="predicted"/>
<feature type="non-terminal residue" evidence="2">
    <location>
        <position position="145"/>
    </location>
</feature>
<accession>A0ABS8SBS0</accession>
<keyword evidence="3" id="KW-1185">Reference proteome</keyword>
<name>A0ABS8SBS0_DATST</name>
<gene>
    <name evidence="2" type="ORF">HAX54_031228</name>
</gene>
<evidence type="ECO:0000256" key="1">
    <source>
        <dbReference type="SAM" id="MobiDB-lite"/>
    </source>
</evidence>
<reference evidence="2 3" key="1">
    <citation type="journal article" date="2021" name="BMC Genomics">
        <title>Datura genome reveals duplications of psychoactive alkaloid biosynthetic genes and high mutation rate following tissue culture.</title>
        <authorList>
            <person name="Rajewski A."/>
            <person name="Carter-House D."/>
            <person name="Stajich J."/>
            <person name="Litt A."/>
        </authorList>
    </citation>
    <scope>NUCLEOTIDE SEQUENCE [LARGE SCALE GENOMIC DNA]</scope>
    <source>
        <strain evidence="2">AR-01</strain>
    </source>
</reference>
<dbReference type="EMBL" id="JACEIK010000394">
    <property type="protein sequence ID" value="MCD7456311.1"/>
    <property type="molecule type" value="Genomic_DNA"/>
</dbReference>
<organism evidence="2 3">
    <name type="scientific">Datura stramonium</name>
    <name type="common">Jimsonweed</name>
    <name type="synonym">Common thornapple</name>
    <dbReference type="NCBI Taxonomy" id="4076"/>
    <lineage>
        <taxon>Eukaryota</taxon>
        <taxon>Viridiplantae</taxon>
        <taxon>Streptophyta</taxon>
        <taxon>Embryophyta</taxon>
        <taxon>Tracheophyta</taxon>
        <taxon>Spermatophyta</taxon>
        <taxon>Magnoliopsida</taxon>
        <taxon>eudicotyledons</taxon>
        <taxon>Gunneridae</taxon>
        <taxon>Pentapetalae</taxon>
        <taxon>asterids</taxon>
        <taxon>lamiids</taxon>
        <taxon>Solanales</taxon>
        <taxon>Solanaceae</taxon>
        <taxon>Solanoideae</taxon>
        <taxon>Datureae</taxon>
        <taxon>Datura</taxon>
    </lineage>
</organism>
<comment type="caution">
    <text evidence="2">The sequence shown here is derived from an EMBL/GenBank/DDBJ whole genome shotgun (WGS) entry which is preliminary data.</text>
</comment>